<dbReference type="PRINTS" id="PR00982">
    <property type="entry name" value="TRNASYNTHLYS"/>
</dbReference>
<keyword evidence="8 13" id="KW-0067">ATP-binding</keyword>
<protein>
    <recommendedName>
        <fullName evidence="13">Lysine--tRNA ligase</fullName>
        <ecNumber evidence="13">6.1.1.6</ecNumber>
    </recommendedName>
    <alternativeName>
        <fullName evidence="13">Lysyl-tRNA synthetase</fullName>
        <shortName evidence="13">LysRS</shortName>
    </alternativeName>
</protein>
<dbReference type="SUPFAM" id="SSF50249">
    <property type="entry name" value="Nucleic acid-binding proteins"/>
    <property type="match status" value="1"/>
</dbReference>
<dbReference type="Gene3D" id="3.30.930.10">
    <property type="entry name" value="Bira Bifunctional Protein, Domain 2"/>
    <property type="match status" value="1"/>
</dbReference>
<evidence type="ECO:0000313" key="17">
    <source>
        <dbReference type="Proteomes" id="UP000631300"/>
    </source>
</evidence>
<dbReference type="GO" id="GO:0000287">
    <property type="term" value="F:magnesium ion binding"/>
    <property type="evidence" value="ECO:0007669"/>
    <property type="project" value="UniProtKB-UniRule"/>
</dbReference>
<dbReference type="RefSeq" id="WP_189403272.1">
    <property type="nucleotide sequence ID" value="NZ_BMXP01000001.1"/>
</dbReference>
<organism evidence="16 17">
    <name type="scientific">Alteromonas halophila</name>
    <dbReference type="NCBI Taxonomy" id="516698"/>
    <lineage>
        <taxon>Bacteria</taxon>
        <taxon>Pseudomonadati</taxon>
        <taxon>Pseudomonadota</taxon>
        <taxon>Gammaproteobacteria</taxon>
        <taxon>Alteromonadales</taxon>
        <taxon>Alteromonadaceae</taxon>
        <taxon>Alteromonas/Salinimonas group</taxon>
        <taxon>Alteromonas</taxon>
    </lineage>
</organism>
<keyword evidence="4 13" id="KW-0963">Cytoplasm</keyword>
<evidence type="ECO:0000259" key="15">
    <source>
        <dbReference type="PROSITE" id="PS50862"/>
    </source>
</evidence>
<evidence type="ECO:0000256" key="5">
    <source>
        <dbReference type="ARBA" id="ARBA00022598"/>
    </source>
</evidence>
<dbReference type="GO" id="GO:0042803">
    <property type="term" value="F:protein homodimerization activity"/>
    <property type="evidence" value="ECO:0007669"/>
    <property type="project" value="UniProtKB-ARBA"/>
</dbReference>
<dbReference type="SUPFAM" id="SSF55681">
    <property type="entry name" value="Class II aaRS and biotin synthetases"/>
    <property type="match status" value="1"/>
</dbReference>
<dbReference type="InterPro" id="IPR002313">
    <property type="entry name" value="Lys-tRNA-ligase_II"/>
</dbReference>
<dbReference type="PANTHER" id="PTHR42918">
    <property type="entry name" value="LYSYL-TRNA SYNTHETASE"/>
    <property type="match status" value="1"/>
</dbReference>
<keyword evidence="10 13" id="KW-0648">Protein biosynthesis</keyword>
<dbReference type="FunFam" id="2.40.50.140:FF:000024">
    <property type="entry name" value="Lysine--tRNA ligase"/>
    <property type="match status" value="1"/>
</dbReference>
<dbReference type="NCBIfam" id="NF001756">
    <property type="entry name" value="PRK00484.1"/>
    <property type="match status" value="1"/>
</dbReference>
<dbReference type="PANTHER" id="PTHR42918:SF15">
    <property type="entry name" value="LYSINE--TRNA LIGASE, CHLOROPLASTIC_MITOCHONDRIAL"/>
    <property type="match status" value="1"/>
</dbReference>
<evidence type="ECO:0000256" key="2">
    <source>
        <dbReference type="ARBA" id="ARBA00008226"/>
    </source>
</evidence>
<evidence type="ECO:0000256" key="14">
    <source>
        <dbReference type="RuleBase" id="RU000336"/>
    </source>
</evidence>
<keyword evidence="6 13" id="KW-0479">Metal-binding</keyword>
<comment type="subcellular location">
    <subcellularLocation>
        <location evidence="1 13">Cytoplasm</location>
    </subcellularLocation>
</comment>
<dbReference type="InterPro" id="IPR006195">
    <property type="entry name" value="aa-tRNA-synth_II"/>
</dbReference>
<accession>A0A918JCF8</accession>
<keyword evidence="7 13" id="KW-0547">Nucleotide-binding</keyword>
<comment type="caution">
    <text evidence="16">The sequence shown here is derived from an EMBL/GenBank/DDBJ whole genome shotgun (WGS) entry which is preliminary data.</text>
</comment>
<evidence type="ECO:0000313" key="16">
    <source>
        <dbReference type="EMBL" id="GGW74183.1"/>
    </source>
</evidence>
<name>A0A918JCF8_9ALTE</name>
<dbReference type="GO" id="GO:0005524">
    <property type="term" value="F:ATP binding"/>
    <property type="evidence" value="ECO:0007669"/>
    <property type="project" value="UniProtKB-UniRule"/>
</dbReference>
<dbReference type="InterPro" id="IPR012340">
    <property type="entry name" value="NA-bd_OB-fold"/>
</dbReference>
<feature type="binding site" evidence="13">
    <location>
        <position position="428"/>
    </location>
    <ligand>
        <name>Mg(2+)</name>
        <dbReference type="ChEBI" id="CHEBI:18420"/>
        <label>1</label>
    </ligand>
</feature>
<dbReference type="CDD" id="cd00775">
    <property type="entry name" value="LysRS_core"/>
    <property type="match status" value="1"/>
</dbReference>
<evidence type="ECO:0000256" key="9">
    <source>
        <dbReference type="ARBA" id="ARBA00022842"/>
    </source>
</evidence>
<dbReference type="Pfam" id="PF01336">
    <property type="entry name" value="tRNA_anti-codon"/>
    <property type="match status" value="1"/>
</dbReference>
<evidence type="ECO:0000256" key="11">
    <source>
        <dbReference type="ARBA" id="ARBA00023146"/>
    </source>
</evidence>
<dbReference type="InterPro" id="IPR045864">
    <property type="entry name" value="aa-tRNA-synth_II/BPL/LPL"/>
</dbReference>
<feature type="binding site" evidence="13">
    <location>
        <position position="421"/>
    </location>
    <ligand>
        <name>Mg(2+)</name>
        <dbReference type="ChEBI" id="CHEBI:18420"/>
        <label>1</label>
    </ligand>
</feature>
<evidence type="ECO:0000256" key="12">
    <source>
        <dbReference type="ARBA" id="ARBA00048573"/>
    </source>
</evidence>
<keyword evidence="11 13" id="KW-0030">Aminoacyl-tRNA synthetase</keyword>
<reference evidence="16" key="2">
    <citation type="submission" date="2020-09" db="EMBL/GenBank/DDBJ databases">
        <authorList>
            <person name="Sun Q."/>
            <person name="Kim S."/>
        </authorList>
    </citation>
    <scope>NUCLEOTIDE SEQUENCE</scope>
    <source>
        <strain evidence="16">KCTC 22164</strain>
    </source>
</reference>
<keyword evidence="17" id="KW-1185">Reference proteome</keyword>
<feature type="domain" description="Aminoacyl-transfer RNA synthetases class-II family profile" evidence="15">
    <location>
        <begin position="173"/>
        <end position="509"/>
    </location>
</feature>
<keyword evidence="5 13" id="KW-0436">Ligase</keyword>
<evidence type="ECO:0000256" key="10">
    <source>
        <dbReference type="ARBA" id="ARBA00022917"/>
    </source>
</evidence>
<dbReference type="FunFam" id="3.30.930.10:FF:000001">
    <property type="entry name" value="Lysine--tRNA ligase"/>
    <property type="match status" value="1"/>
</dbReference>
<dbReference type="Proteomes" id="UP000631300">
    <property type="component" value="Unassembled WGS sequence"/>
</dbReference>
<keyword evidence="9 13" id="KW-0460">Magnesium</keyword>
<evidence type="ECO:0000256" key="6">
    <source>
        <dbReference type="ARBA" id="ARBA00022723"/>
    </source>
</evidence>
<evidence type="ECO:0000256" key="1">
    <source>
        <dbReference type="ARBA" id="ARBA00004496"/>
    </source>
</evidence>
<dbReference type="AlphaFoldDB" id="A0A918JCF8"/>
<reference evidence="16" key="1">
    <citation type="journal article" date="2014" name="Int. J. Syst. Evol. Microbiol.">
        <title>Complete genome sequence of Corynebacterium casei LMG S-19264T (=DSM 44701T), isolated from a smear-ripened cheese.</title>
        <authorList>
            <consortium name="US DOE Joint Genome Institute (JGI-PGF)"/>
            <person name="Walter F."/>
            <person name="Albersmeier A."/>
            <person name="Kalinowski J."/>
            <person name="Ruckert C."/>
        </authorList>
    </citation>
    <scope>NUCLEOTIDE SEQUENCE</scope>
    <source>
        <strain evidence="16">KCTC 22164</strain>
    </source>
</reference>
<dbReference type="InterPro" id="IPR004365">
    <property type="entry name" value="NA-bd_OB_tRNA"/>
</dbReference>
<dbReference type="InterPro" id="IPR004364">
    <property type="entry name" value="Aa-tRNA-synt_II"/>
</dbReference>
<dbReference type="Pfam" id="PF00152">
    <property type="entry name" value="tRNA-synt_2"/>
    <property type="match status" value="1"/>
</dbReference>
<comment type="cofactor">
    <cofactor evidence="13 14">
        <name>Mg(2+)</name>
        <dbReference type="ChEBI" id="CHEBI:18420"/>
    </cofactor>
    <text evidence="13 14">Binds 3 Mg(2+) ions per subunit.</text>
</comment>
<dbReference type="HAMAP" id="MF_00252">
    <property type="entry name" value="Lys_tRNA_synth_class2"/>
    <property type="match status" value="1"/>
</dbReference>
<feature type="binding site" evidence="13">
    <location>
        <position position="428"/>
    </location>
    <ligand>
        <name>Mg(2+)</name>
        <dbReference type="ChEBI" id="CHEBI:18420"/>
        <label>2</label>
    </ligand>
</feature>
<dbReference type="NCBIfam" id="TIGR00499">
    <property type="entry name" value="lysS_bact"/>
    <property type="match status" value="1"/>
</dbReference>
<dbReference type="GO" id="GO:0004824">
    <property type="term" value="F:lysine-tRNA ligase activity"/>
    <property type="evidence" value="ECO:0007669"/>
    <property type="project" value="UniProtKB-UniRule"/>
</dbReference>
<dbReference type="CDD" id="cd04322">
    <property type="entry name" value="LysRS_N"/>
    <property type="match status" value="1"/>
</dbReference>
<dbReference type="EMBL" id="BMXP01000001">
    <property type="protein sequence ID" value="GGW74183.1"/>
    <property type="molecule type" value="Genomic_DNA"/>
</dbReference>
<dbReference type="Gene3D" id="2.40.50.140">
    <property type="entry name" value="Nucleic acid-binding proteins"/>
    <property type="match status" value="1"/>
</dbReference>
<comment type="subunit">
    <text evidence="3 13">Homodimer.</text>
</comment>
<evidence type="ECO:0000256" key="4">
    <source>
        <dbReference type="ARBA" id="ARBA00022490"/>
    </source>
</evidence>
<dbReference type="GO" id="GO:0006430">
    <property type="term" value="P:lysyl-tRNA aminoacylation"/>
    <property type="evidence" value="ECO:0007669"/>
    <property type="project" value="UniProtKB-UniRule"/>
</dbReference>
<dbReference type="EC" id="6.1.1.6" evidence="13"/>
<evidence type="ECO:0000256" key="13">
    <source>
        <dbReference type="HAMAP-Rule" id="MF_00252"/>
    </source>
</evidence>
<sequence length="517" mass="59185">MTDQQTDENKLIAERRAKLSAIREQCRANGFPNSFRRENYAQELQVSFGEKDKEVLESEATQVSIAGRVMAKRGPFLLLQDMTGRIQAYASKDTQKEIKAKYGALDIGDIIGVAGMLTKSGKGDLYVHMERYELLTKALRPLPEKFHGLSDQETKYRQRYVDLITSEQTRKNFRIRSQIINGIRQYLTERDYMEVETPMLQVIPGGATAKPFVTHHNAMDIDMYLRIAPELYLKRLVVGGFERVFEINRNFRNEGLSTRHNPEFTMLEFYQAYADYEDLMDLTEDMLRTLAENILGTTTLTASERDEDGQVLSETQYDFGKPFDRLSMGDAILKYWPQANEAAIRDPEAHLDELKAMARELHVKEPEVDGIWGAGKYLCEIFEACAEEKLTQPTFITEYPWEVSPLARRNDANPFITDRFEFFVGGREIANGFSELNDAEDQAERFAKQVAEKDAGDDEAMHFDEDYIRALEYGLPPTAGEGIGIDRLAMLFTDSNTIKDVILFPHMKPQAKEQESE</sequence>
<dbReference type="InterPro" id="IPR018149">
    <property type="entry name" value="Lys-tRNA-synth_II_C"/>
</dbReference>
<evidence type="ECO:0000256" key="3">
    <source>
        <dbReference type="ARBA" id="ARBA00011738"/>
    </source>
</evidence>
<dbReference type="InterPro" id="IPR044136">
    <property type="entry name" value="Lys-tRNA-ligase_II_N"/>
</dbReference>
<evidence type="ECO:0000256" key="7">
    <source>
        <dbReference type="ARBA" id="ARBA00022741"/>
    </source>
</evidence>
<evidence type="ECO:0000256" key="8">
    <source>
        <dbReference type="ARBA" id="ARBA00022840"/>
    </source>
</evidence>
<comment type="similarity">
    <text evidence="2 13">Belongs to the class-II aminoacyl-tRNA synthetase family.</text>
</comment>
<dbReference type="GO" id="GO:0005829">
    <property type="term" value="C:cytosol"/>
    <property type="evidence" value="ECO:0007669"/>
    <property type="project" value="UniProtKB-ARBA"/>
</dbReference>
<dbReference type="PROSITE" id="PS50862">
    <property type="entry name" value="AA_TRNA_LIGASE_II"/>
    <property type="match status" value="1"/>
</dbReference>
<comment type="catalytic activity">
    <reaction evidence="12 13 14">
        <text>tRNA(Lys) + L-lysine + ATP = L-lysyl-tRNA(Lys) + AMP + diphosphate</text>
        <dbReference type="Rhea" id="RHEA:20792"/>
        <dbReference type="Rhea" id="RHEA-COMP:9696"/>
        <dbReference type="Rhea" id="RHEA-COMP:9697"/>
        <dbReference type="ChEBI" id="CHEBI:30616"/>
        <dbReference type="ChEBI" id="CHEBI:32551"/>
        <dbReference type="ChEBI" id="CHEBI:33019"/>
        <dbReference type="ChEBI" id="CHEBI:78442"/>
        <dbReference type="ChEBI" id="CHEBI:78529"/>
        <dbReference type="ChEBI" id="CHEBI:456215"/>
        <dbReference type="EC" id="6.1.1.6"/>
    </reaction>
</comment>
<dbReference type="GO" id="GO:0000049">
    <property type="term" value="F:tRNA binding"/>
    <property type="evidence" value="ECO:0007669"/>
    <property type="project" value="TreeGrafter"/>
</dbReference>
<proteinExistence type="inferred from homology"/>
<gene>
    <name evidence="13 16" type="primary">lysS</name>
    <name evidence="16" type="ORF">GCM10007391_02490</name>
</gene>